<protein>
    <submittedName>
        <fullName evidence="1">Uncharacterized protein</fullName>
    </submittedName>
</protein>
<dbReference type="RefSeq" id="WP_386736741.1">
    <property type="nucleotide sequence ID" value="NZ_JBHRXI010000017.1"/>
</dbReference>
<keyword evidence="2" id="KW-1185">Reference proteome</keyword>
<proteinExistence type="predicted"/>
<dbReference type="Proteomes" id="UP001595629">
    <property type="component" value="Unassembled WGS sequence"/>
</dbReference>
<organism evidence="1 2">
    <name type="scientific">Lutimaribacter marinistellae</name>
    <dbReference type="NCBI Taxonomy" id="1820329"/>
    <lineage>
        <taxon>Bacteria</taxon>
        <taxon>Pseudomonadati</taxon>
        <taxon>Pseudomonadota</taxon>
        <taxon>Alphaproteobacteria</taxon>
        <taxon>Rhodobacterales</taxon>
        <taxon>Roseobacteraceae</taxon>
        <taxon>Lutimaribacter</taxon>
    </lineage>
</organism>
<evidence type="ECO:0000313" key="2">
    <source>
        <dbReference type="Proteomes" id="UP001595629"/>
    </source>
</evidence>
<reference evidence="2" key="1">
    <citation type="journal article" date="2019" name="Int. J. Syst. Evol. Microbiol.">
        <title>The Global Catalogue of Microorganisms (GCM) 10K type strain sequencing project: providing services to taxonomists for standard genome sequencing and annotation.</title>
        <authorList>
            <consortium name="The Broad Institute Genomics Platform"/>
            <consortium name="The Broad Institute Genome Sequencing Center for Infectious Disease"/>
            <person name="Wu L."/>
            <person name="Ma J."/>
        </authorList>
    </citation>
    <scope>NUCLEOTIDE SEQUENCE [LARGE SCALE GENOMIC DNA]</scope>
    <source>
        <strain evidence="2">KCTC 42911</strain>
    </source>
</reference>
<sequence length="150" mass="16156">MAVLAAMGPLMAPVAAVAQAPDAVLRRETLGAMVSRILPGDGVTPSGEVVAIVSEIDTILVKSTDWSEITNNVTRWLNDGGPEFATRPIEQQDAVLAWMQDAGTQTPQGYYLALVRRLAIELHYSQPEARMGMALASAPQPDGYQPPWTR</sequence>
<dbReference type="EMBL" id="JBHRXI010000017">
    <property type="protein sequence ID" value="MFC3615472.1"/>
    <property type="molecule type" value="Genomic_DNA"/>
</dbReference>
<name>A0ABV7TIL9_9RHOB</name>
<gene>
    <name evidence="1" type="ORF">ACFORG_17080</name>
</gene>
<accession>A0ABV7TIL9</accession>
<evidence type="ECO:0000313" key="1">
    <source>
        <dbReference type="EMBL" id="MFC3615472.1"/>
    </source>
</evidence>
<comment type="caution">
    <text evidence="1">The sequence shown here is derived from an EMBL/GenBank/DDBJ whole genome shotgun (WGS) entry which is preliminary data.</text>
</comment>